<dbReference type="SUPFAM" id="SSF51905">
    <property type="entry name" value="FAD/NAD(P)-binding domain"/>
    <property type="match status" value="1"/>
</dbReference>
<dbReference type="AlphaFoldDB" id="A0A142D834"/>
<dbReference type="InterPro" id="IPR050407">
    <property type="entry name" value="Geranylgeranyl_reductase"/>
</dbReference>
<protein>
    <submittedName>
        <fullName evidence="2">FAD-binding monooxygenase protein</fullName>
    </submittedName>
</protein>
<dbReference type="GO" id="GO:0071949">
    <property type="term" value="F:FAD binding"/>
    <property type="evidence" value="ECO:0007669"/>
    <property type="project" value="InterPro"/>
</dbReference>
<dbReference type="PRINTS" id="PR00420">
    <property type="entry name" value="RNGMNOXGNASE"/>
</dbReference>
<dbReference type="InterPro" id="IPR036188">
    <property type="entry name" value="FAD/NAD-bd_sf"/>
</dbReference>
<keyword evidence="2" id="KW-0560">Oxidoreductase</keyword>
<dbReference type="PANTHER" id="PTHR42685:SF22">
    <property type="entry name" value="CONDITIONED MEDIUM FACTOR RECEPTOR 1"/>
    <property type="match status" value="1"/>
</dbReference>
<dbReference type="EMBL" id="KT336319">
    <property type="protein sequence ID" value="AMQ23503.1"/>
    <property type="molecule type" value="Genomic_DNA"/>
</dbReference>
<dbReference type="Pfam" id="PF01494">
    <property type="entry name" value="FAD_binding_3"/>
    <property type="match status" value="1"/>
</dbReference>
<proteinExistence type="predicted"/>
<dbReference type="GO" id="GO:0004497">
    <property type="term" value="F:monooxygenase activity"/>
    <property type="evidence" value="ECO:0007669"/>
    <property type="project" value="UniProtKB-KW"/>
</dbReference>
<evidence type="ECO:0000313" key="2">
    <source>
        <dbReference type="EMBL" id="AMQ23503.1"/>
    </source>
</evidence>
<name>A0A142D834_9ACTN</name>
<evidence type="ECO:0000259" key="1">
    <source>
        <dbReference type="Pfam" id="PF01494"/>
    </source>
</evidence>
<accession>A0A142D834</accession>
<dbReference type="PANTHER" id="PTHR42685">
    <property type="entry name" value="GERANYLGERANYL DIPHOSPHATE REDUCTASE"/>
    <property type="match status" value="1"/>
</dbReference>
<dbReference type="Gene3D" id="3.50.50.60">
    <property type="entry name" value="FAD/NAD(P)-binding domain"/>
    <property type="match status" value="1"/>
</dbReference>
<dbReference type="SMR" id="A0A142D834"/>
<dbReference type="InterPro" id="IPR002938">
    <property type="entry name" value="FAD-bd"/>
</dbReference>
<feature type="domain" description="FAD-binding" evidence="1">
    <location>
        <begin position="2"/>
        <end position="334"/>
    </location>
</feature>
<reference evidence="2" key="1">
    <citation type="journal article" date="2016" name="Chem. Sci.">
        <title>Unique post-translational oxime formation in the biosynthesis of the azolemycin complex of novel ribosomal peptides from Streptomyces sp. FXJ1.264.</title>
        <authorList>
            <person name="Liu N."/>
            <person name="Song L."/>
            <person name="Liu M."/>
            <person name="Shang F."/>
            <person name="Anderson Z."/>
            <person name="Fox D.J."/>
            <person name="Challis G.L."/>
            <person name="Huang Y."/>
        </authorList>
    </citation>
    <scope>NUCLEOTIDE SEQUENCE</scope>
    <source>
        <strain evidence="2">FXJ1.264</strain>
    </source>
</reference>
<organism evidence="2">
    <name type="scientific">Streptomyces sp. FXJ1.264</name>
    <dbReference type="NCBI Taxonomy" id="634337"/>
    <lineage>
        <taxon>Bacteria</taxon>
        <taxon>Bacillati</taxon>
        <taxon>Actinomycetota</taxon>
        <taxon>Actinomycetes</taxon>
        <taxon>Kitasatosporales</taxon>
        <taxon>Streptomycetaceae</taxon>
        <taxon>Streptomyces</taxon>
    </lineage>
</organism>
<sequence length="389" mass="41449">MYDVIVVGGRCAGAATALLLARQGHRVLVLERARFPSDTLSTLYIHQPGVDRLARWGVLEEVRATGCPPLERISFRAPGLLLTGPAPVWGAATGGLAPRRYALDAILARAAARAGAEFRHGCSVTGLLWEGGAVAGVRYATPRGGADRARARLVVGADGRNSTVARLVGAPYLRDDGRLTVALYTYWSGLPGDGLGLYSTRGAGAALVPTQDGLTLVNVQLPRATPGLTRESAPRAYLAGALRACPDLAEPLAAARQEDRLFRCTDLRNFFRRAHGPGWALVGDAGHHKDPCGAQGIGDAFAQAELLAGCLAEAVDDPGLTAKALRRYAEERDRRWTPPYESNLAFARLSPSEDHLAALRRGETDPLFRDRFFRALAGIPDGDEEPGGH</sequence>
<keyword evidence="2" id="KW-0503">Monooxygenase</keyword>